<comment type="caution">
    <text evidence="9">The sequence shown here is derived from an EMBL/GenBank/DDBJ whole genome shotgun (WGS) entry which is preliminary data.</text>
</comment>
<accession>A0ABQ3E7T9</accession>
<reference evidence="10" key="1">
    <citation type="journal article" date="2019" name="Int. J. Syst. Evol. Microbiol.">
        <title>The Global Catalogue of Microorganisms (GCM) 10K type strain sequencing project: providing services to taxonomists for standard genome sequencing and annotation.</title>
        <authorList>
            <consortium name="The Broad Institute Genomics Platform"/>
            <consortium name="The Broad Institute Genome Sequencing Center for Infectious Disease"/>
            <person name="Wu L."/>
            <person name="Ma J."/>
        </authorList>
    </citation>
    <scope>NUCLEOTIDE SEQUENCE [LARGE SCALE GENOMIC DNA]</scope>
    <source>
        <strain evidence="10">KCTC 12861</strain>
    </source>
</reference>
<dbReference type="EMBL" id="BMXE01000002">
    <property type="protein sequence ID" value="GHB28845.1"/>
    <property type="molecule type" value="Genomic_DNA"/>
</dbReference>
<feature type="domain" description="MacB-like periplasmic core" evidence="8">
    <location>
        <begin position="35"/>
        <end position="233"/>
    </location>
</feature>
<name>A0ABQ3E7T9_9HYPH</name>
<feature type="transmembrane region" description="Helical" evidence="6">
    <location>
        <begin position="364"/>
        <end position="386"/>
    </location>
</feature>
<keyword evidence="10" id="KW-1185">Reference proteome</keyword>
<evidence type="ECO:0000256" key="3">
    <source>
        <dbReference type="ARBA" id="ARBA00022692"/>
    </source>
</evidence>
<feature type="transmembrane region" description="Helical" evidence="6">
    <location>
        <begin position="439"/>
        <end position="462"/>
    </location>
</feature>
<dbReference type="Proteomes" id="UP000637980">
    <property type="component" value="Unassembled WGS sequence"/>
</dbReference>
<organism evidence="9 10">
    <name type="scientific">Pseudovibrio japonicus</name>
    <dbReference type="NCBI Taxonomy" id="366534"/>
    <lineage>
        <taxon>Bacteria</taxon>
        <taxon>Pseudomonadati</taxon>
        <taxon>Pseudomonadota</taxon>
        <taxon>Alphaproteobacteria</taxon>
        <taxon>Hyphomicrobiales</taxon>
        <taxon>Stappiaceae</taxon>
        <taxon>Pseudovibrio</taxon>
    </lineage>
</organism>
<feature type="domain" description="ABC3 transporter permease C-terminal" evidence="7">
    <location>
        <begin position="278"/>
        <end position="390"/>
    </location>
</feature>
<dbReference type="PANTHER" id="PTHR30287:SF1">
    <property type="entry name" value="INNER MEMBRANE PROTEIN"/>
    <property type="match status" value="1"/>
</dbReference>
<evidence type="ECO:0000259" key="7">
    <source>
        <dbReference type="Pfam" id="PF02687"/>
    </source>
</evidence>
<evidence type="ECO:0000313" key="10">
    <source>
        <dbReference type="Proteomes" id="UP000637980"/>
    </source>
</evidence>
<evidence type="ECO:0000259" key="8">
    <source>
        <dbReference type="Pfam" id="PF12704"/>
    </source>
</evidence>
<keyword evidence="3 6" id="KW-0812">Transmembrane</keyword>
<evidence type="ECO:0000256" key="1">
    <source>
        <dbReference type="ARBA" id="ARBA00004651"/>
    </source>
</evidence>
<keyword evidence="4 6" id="KW-1133">Transmembrane helix</keyword>
<dbReference type="InterPro" id="IPR003838">
    <property type="entry name" value="ABC3_permease_C"/>
</dbReference>
<dbReference type="GO" id="GO:0016740">
    <property type="term" value="F:transferase activity"/>
    <property type="evidence" value="ECO:0007669"/>
    <property type="project" value="UniProtKB-KW"/>
</dbReference>
<evidence type="ECO:0000256" key="4">
    <source>
        <dbReference type="ARBA" id="ARBA00022989"/>
    </source>
</evidence>
<feature type="transmembrane region" description="Helical" evidence="6">
    <location>
        <begin position="732"/>
        <end position="755"/>
    </location>
</feature>
<dbReference type="InterPro" id="IPR025857">
    <property type="entry name" value="MacB_PCD"/>
</dbReference>
<sequence length="857" mass="91951">MSQTKSNGYKPGFGLAARFALREMRGGLKGFYVFIACIALGVAAIAGVSSFSRALTEGIASEGQVILGGDLSFTLVHQEASPDQLAYLQSTGEVSEVANLRAMARTQTAGNQTLVELKAVDDHYPLTGDFELDSGQNLQTVINGRTDGLRNAVAEIALLARLGLEVGDEIAVGQTQYHIADTIELEPDKLSSGMTVGPRLLVSRAALQETGLIQPGSLVNYSYRVRIGENTPEDELQQVIDQANSEFPNAGWRIRSKLEAAPSLQRNIQRFAQFLTLIGITSLVVGGVGVANAVRSYMDTRREVIASFKCLGASGNFVFKVYLIQMMVLATIGIVIGMVLGALIPLIAMAALQTILPVNGVQAIYPLQLLTGMAYGYLTALAFALWPLGRAHDIAPTVLFRDEVSTRSRYPKPLYIAGAALTLVLLSGLALVMSYDKTIAIIFIGACAATYLLLLGVARLIMAAARRVPTVHSTELRLAVTNIYRPGALTPSVVLSLGLGLSLLVTLALIDGNLRRDLNQTAEEQAPSFFFVDIQDSERDAFQSFIEQNAPGSDFQSVPMLRGTIVSLKGIPAADYPAPPGAEWVLRGDRGITYSDTLPETSVVTEGEWWPADYSGEPLVSFADENARELGLNIGDMVTVNVLGRQISAKIANFRTVNWESMSINFVMIFSPNTFTGAPHAHLATVGWPGETTLQQELDLLGKVTQAFPTVTSIRVKDAIEQINEIVNQLAWAIRGASSITLLASVLVLAGALAAGHQSRIYDAVILKTLGATRRRLIKAYILEYLILGGSTAIFALFAGSLAAYFIITAVMDGTFTLLPVTVVTSIIGALIFTVGFGLLGTWRVLGEKPAPVLRNL</sequence>
<dbReference type="InterPro" id="IPR038766">
    <property type="entry name" value="Membrane_comp_ABC_pdt"/>
</dbReference>
<evidence type="ECO:0000256" key="2">
    <source>
        <dbReference type="ARBA" id="ARBA00022475"/>
    </source>
</evidence>
<feature type="transmembrane region" description="Helical" evidence="6">
    <location>
        <begin position="818"/>
        <end position="840"/>
    </location>
</feature>
<protein>
    <submittedName>
        <fullName evidence="9">Glycosyl transferase family 1</fullName>
    </submittedName>
</protein>
<gene>
    <name evidence="9" type="ORF">GCM10007094_16800</name>
</gene>
<feature type="transmembrane region" description="Helical" evidence="6">
    <location>
        <begin position="483"/>
        <end position="510"/>
    </location>
</feature>
<dbReference type="Pfam" id="PF02687">
    <property type="entry name" value="FtsX"/>
    <property type="match status" value="2"/>
</dbReference>
<evidence type="ECO:0000256" key="5">
    <source>
        <dbReference type="ARBA" id="ARBA00023136"/>
    </source>
</evidence>
<keyword evidence="5 6" id="KW-0472">Membrane</keyword>
<feature type="transmembrane region" description="Helical" evidence="6">
    <location>
        <begin position="327"/>
        <end position="352"/>
    </location>
</feature>
<keyword evidence="2" id="KW-1003">Cell membrane</keyword>
<feature type="transmembrane region" description="Helical" evidence="6">
    <location>
        <begin position="414"/>
        <end position="433"/>
    </location>
</feature>
<dbReference type="PANTHER" id="PTHR30287">
    <property type="entry name" value="MEMBRANE COMPONENT OF PREDICTED ABC SUPERFAMILY METABOLITE UPTAKE TRANSPORTER"/>
    <property type="match status" value="1"/>
</dbReference>
<feature type="transmembrane region" description="Helical" evidence="6">
    <location>
        <begin position="785"/>
        <end position="812"/>
    </location>
</feature>
<proteinExistence type="predicted"/>
<feature type="domain" description="ABC3 transporter permease C-terminal" evidence="7">
    <location>
        <begin position="737"/>
        <end position="848"/>
    </location>
</feature>
<comment type="subcellular location">
    <subcellularLocation>
        <location evidence="1">Cell membrane</location>
        <topology evidence="1">Multi-pass membrane protein</topology>
    </subcellularLocation>
</comment>
<feature type="transmembrane region" description="Helical" evidence="6">
    <location>
        <begin position="271"/>
        <end position="294"/>
    </location>
</feature>
<feature type="transmembrane region" description="Helical" evidence="6">
    <location>
        <begin position="31"/>
        <end position="51"/>
    </location>
</feature>
<evidence type="ECO:0000256" key="6">
    <source>
        <dbReference type="SAM" id="Phobius"/>
    </source>
</evidence>
<dbReference type="RefSeq" id="WP_189436292.1">
    <property type="nucleotide sequence ID" value="NZ_BMXE01000002.1"/>
</dbReference>
<evidence type="ECO:0000313" key="9">
    <source>
        <dbReference type="EMBL" id="GHB28845.1"/>
    </source>
</evidence>
<dbReference type="Pfam" id="PF12704">
    <property type="entry name" value="MacB_PCD"/>
    <property type="match status" value="1"/>
</dbReference>
<keyword evidence="9" id="KW-0808">Transferase</keyword>